<dbReference type="eggNOG" id="ENOG50336R5">
    <property type="taxonomic scope" value="Bacteria"/>
</dbReference>
<dbReference type="EMBL" id="ABTR02000001">
    <property type="protein sequence ID" value="EFC90390.1"/>
    <property type="molecule type" value="Genomic_DNA"/>
</dbReference>
<name>D2Z3T4_9BACT</name>
<comment type="caution">
    <text evidence="3">The sequence shown here is derived from an EMBL/GenBank/DDBJ whole genome shotgun (WGS) entry which is preliminary data.</text>
</comment>
<accession>D2Z3T4</accession>
<dbReference type="RefSeq" id="WP_005659058.1">
    <property type="nucleotide sequence ID" value="NZ_ABTR02000001.1"/>
</dbReference>
<evidence type="ECO:0000259" key="2">
    <source>
        <dbReference type="Pfam" id="PF23771"/>
    </source>
</evidence>
<dbReference type="OrthoDB" id="249404at2"/>
<evidence type="ECO:0000313" key="3">
    <source>
        <dbReference type="EMBL" id="EFC90390.1"/>
    </source>
</evidence>
<gene>
    <name evidence="3" type="ORF">Dpep_0358</name>
</gene>
<dbReference type="InterPro" id="IPR024498">
    <property type="entry name" value="DUF2786"/>
</dbReference>
<dbReference type="AlphaFoldDB" id="D2Z3T4"/>
<feature type="domain" description="DUF2786" evidence="1">
    <location>
        <begin position="4"/>
        <end position="42"/>
    </location>
</feature>
<dbReference type="STRING" id="469381.Dpep_0358"/>
<dbReference type="InterPro" id="IPR055592">
    <property type="entry name" value="DUF7168"/>
</dbReference>
<keyword evidence="4" id="KW-1185">Reference proteome</keyword>
<sequence>MNDRIKERIRKLLKIAEDSPYPAEVETALLKAQELMALNGLEDGDIDPSERGDVVEKDIDLGGRVESWKGYLSIVLAENFRCMTYRSRRVRHGDNGAPAVSYSVVVILGRGEDVKIVFDAFCKCVTAVSRFAMEYRKRTEERWRTVRNSYFMGFVRGLEDRFEEQRKKNPEWGLVLVRDPEVESAYEALGLKNGGASRTVLRGQNAYADGYARGKGFSLEDDPSLREAASLKIAAT</sequence>
<dbReference type="PaxDb" id="469381-Dpep_0358"/>
<proteinExistence type="predicted"/>
<reference evidence="3 4" key="1">
    <citation type="journal article" date="2010" name="Stand. Genomic Sci.">
        <title>Permanent draft genome sequence of Dethiosulfovibrio peptidovorans type strain (SEBR 4207).</title>
        <authorList>
            <person name="Labutti K."/>
            <person name="Mayilraj S."/>
            <person name="Clum A."/>
            <person name="Lucas S."/>
            <person name="Glavina Del Rio T."/>
            <person name="Nolan M."/>
            <person name="Tice H."/>
            <person name="Cheng J.F."/>
            <person name="Pitluck S."/>
            <person name="Liolios K."/>
            <person name="Ivanova N."/>
            <person name="Mavromatis K."/>
            <person name="Mikhailova N."/>
            <person name="Pati A."/>
            <person name="Goodwin L."/>
            <person name="Chen A."/>
            <person name="Palaniappan K."/>
            <person name="Land M."/>
            <person name="Hauser L."/>
            <person name="Chang Y.J."/>
            <person name="Jeffries C.D."/>
            <person name="Rohde M."/>
            <person name="Spring S."/>
            <person name="Goker M."/>
            <person name="Woyke T."/>
            <person name="Bristow J."/>
            <person name="Eisen J.A."/>
            <person name="Markowitz V."/>
            <person name="Hugenholtz P."/>
            <person name="Kyrpides N.C."/>
            <person name="Klenk H.P."/>
            <person name="Lapidus A."/>
        </authorList>
    </citation>
    <scope>NUCLEOTIDE SEQUENCE [LARGE SCALE GENOMIC DNA]</scope>
    <source>
        <strain evidence="3 4">DSM 11002</strain>
    </source>
</reference>
<organism evidence="3 4">
    <name type="scientific">Dethiosulfovibrio peptidovorans DSM 11002</name>
    <dbReference type="NCBI Taxonomy" id="469381"/>
    <lineage>
        <taxon>Bacteria</taxon>
        <taxon>Thermotogati</taxon>
        <taxon>Synergistota</taxon>
        <taxon>Synergistia</taxon>
        <taxon>Synergistales</taxon>
        <taxon>Dethiosulfovibrionaceae</taxon>
        <taxon>Dethiosulfovibrio</taxon>
    </lineage>
</organism>
<dbReference type="Pfam" id="PF23771">
    <property type="entry name" value="DUF7168"/>
    <property type="match status" value="1"/>
</dbReference>
<evidence type="ECO:0000259" key="1">
    <source>
        <dbReference type="Pfam" id="PF10979"/>
    </source>
</evidence>
<evidence type="ECO:0000313" key="4">
    <source>
        <dbReference type="Proteomes" id="UP000006427"/>
    </source>
</evidence>
<dbReference type="Pfam" id="PF10979">
    <property type="entry name" value="DUF2786"/>
    <property type="match status" value="1"/>
</dbReference>
<protein>
    <submittedName>
        <fullName evidence="3">Uncharacterized protein</fullName>
    </submittedName>
</protein>
<dbReference type="Proteomes" id="UP000006427">
    <property type="component" value="Unassembled WGS sequence"/>
</dbReference>
<feature type="domain" description="DUF7168" evidence="2">
    <location>
        <begin position="57"/>
        <end position="189"/>
    </location>
</feature>